<feature type="chain" id="PRO_5045375582" description="Lipoprotein" evidence="2">
    <location>
        <begin position="22"/>
        <end position="117"/>
    </location>
</feature>
<evidence type="ECO:0000313" key="4">
    <source>
        <dbReference type="Proteomes" id="UP001562159"/>
    </source>
</evidence>
<name>A0ABV4AM26_9GAMM</name>
<dbReference type="Proteomes" id="UP001562159">
    <property type="component" value="Unassembled WGS sequence"/>
</dbReference>
<evidence type="ECO:0000256" key="1">
    <source>
        <dbReference type="SAM" id="MobiDB-lite"/>
    </source>
</evidence>
<reference evidence="3 4" key="1">
    <citation type="submission" date="2024-07" db="EMBL/GenBank/DDBJ databases">
        <title>Molecular mechanisms and environmental adaptations of flagellar loss and biofilm growth of Rhodanobacter under environmental stress.</title>
        <authorList>
            <person name="Chen M."/>
        </authorList>
    </citation>
    <scope>NUCLEOTIDE SEQUENCE [LARGE SCALE GENOMIC DNA]</scope>
    <source>
        <strain evidence="3 4">RS22</strain>
    </source>
</reference>
<dbReference type="PROSITE" id="PS51257">
    <property type="entry name" value="PROKAR_LIPOPROTEIN"/>
    <property type="match status" value="1"/>
</dbReference>
<evidence type="ECO:0000256" key="2">
    <source>
        <dbReference type="SAM" id="SignalP"/>
    </source>
</evidence>
<keyword evidence="2" id="KW-0732">Signal</keyword>
<feature type="signal peptide" evidence="2">
    <location>
        <begin position="1"/>
        <end position="21"/>
    </location>
</feature>
<feature type="region of interest" description="Disordered" evidence="1">
    <location>
        <begin position="96"/>
        <end position="117"/>
    </location>
</feature>
<evidence type="ECO:0008006" key="5">
    <source>
        <dbReference type="Google" id="ProtNLM"/>
    </source>
</evidence>
<gene>
    <name evidence="3" type="ORF">AB7878_03425</name>
</gene>
<sequence>MSTRLLLTLCAGLLLAGCATTRPTRPTAPPAPATVTGVPSCDAYLAGYLAGHRAAAVFPADQLQAHYQAMRDSLLQAASDPQTRPYLDARCRLLSSQLSQSPPGRPPGATAAVPGTH</sequence>
<dbReference type="EMBL" id="JBGBPY010000001">
    <property type="protein sequence ID" value="MEY2181457.1"/>
    <property type="molecule type" value="Genomic_DNA"/>
</dbReference>
<comment type="caution">
    <text evidence="3">The sequence shown here is derived from an EMBL/GenBank/DDBJ whole genome shotgun (WGS) entry which is preliminary data.</text>
</comment>
<evidence type="ECO:0000313" key="3">
    <source>
        <dbReference type="EMBL" id="MEY2181457.1"/>
    </source>
</evidence>
<protein>
    <recommendedName>
        <fullName evidence="5">Lipoprotein</fullName>
    </recommendedName>
</protein>
<keyword evidence="4" id="KW-1185">Reference proteome</keyword>
<proteinExistence type="predicted"/>
<accession>A0ABV4AM26</accession>
<organism evidence="3 4">
    <name type="scientific">Rhodanobacter humi</name>
    <dbReference type="NCBI Taxonomy" id="1888173"/>
    <lineage>
        <taxon>Bacteria</taxon>
        <taxon>Pseudomonadati</taxon>
        <taxon>Pseudomonadota</taxon>
        <taxon>Gammaproteobacteria</taxon>
        <taxon>Lysobacterales</taxon>
        <taxon>Rhodanobacteraceae</taxon>
        <taxon>Rhodanobacter</taxon>
    </lineage>
</organism>